<evidence type="ECO:0000256" key="4">
    <source>
        <dbReference type="SAM" id="MobiDB-lite"/>
    </source>
</evidence>
<feature type="region of interest" description="Disordered" evidence="4">
    <location>
        <begin position="1"/>
        <end position="111"/>
    </location>
</feature>
<dbReference type="PANTHER" id="PTHR13948">
    <property type="entry name" value="RNA-BINDING PROTEIN"/>
    <property type="match status" value="1"/>
</dbReference>
<feature type="compositionally biased region" description="Basic and acidic residues" evidence="4">
    <location>
        <begin position="304"/>
        <end position="314"/>
    </location>
</feature>
<feature type="compositionally biased region" description="Pro residues" evidence="4">
    <location>
        <begin position="199"/>
        <end position="211"/>
    </location>
</feature>
<dbReference type="GO" id="GO:0005634">
    <property type="term" value="C:nucleus"/>
    <property type="evidence" value="ECO:0007669"/>
    <property type="project" value="UniProtKB-SubCell"/>
</dbReference>
<feature type="region of interest" description="Disordered" evidence="4">
    <location>
        <begin position="174"/>
        <end position="248"/>
    </location>
</feature>
<feature type="compositionally biased region" description="Basic and acidic residues" evidence="4">
    <location>
        <begin position="52"/>
        <end position="64"/>
    </location>
</feature>
<reference evidence="6" key="1">
    <citation type="journal article" date="2014" name="Genome Announc.">
        <title>De novo whole-genome sequence and genome annotation of Lichtheimia ramosa.</title>
        <authorList>
            <person name="Linde J."/>
            <person name="Schwartze V."/>
            <person name="Binder U."/>
            <person name="Lass-Florl C."/>
            <person name="Voigt K."/>
            <person name="Horn F."/>
        </authorList>
    </citation>
    <scope>NUCLEOTIDE SEQUENCE</scope>
    <source>
        <strain evidence="6">JMRC FSU:6197</strain>
    </source>
</reference>
<feature type="compositionally biased region" description="Acidic residues" evidence="4">
    <location>
        <begin position="93"/>
        <end position="107"/>
    </location>
</feature>
<evidence type="ECO:0000259" key="5">
    <source>
        <dbReference type="PROSITE" id="PS50174"/>
    </source>
</evidence>
<feature type="domain" description="G-patch" evidence="5">
    <location>
        <begin position="247"/>
        <end position="293"/>
    </location>
</feature>
<dbReference type="PROSITE" id="PS50174">
    <property type="entry name" value="G_PATCH"/>
    <property type="match status" value="1"/>
</dbReference>
<keyword evidence="2" id="KW-0694">RNA-binding</keyword>
<dbReference type="Pfam" id="PF01585">
    <property type="entry name" value="G-patch"/>
    <property type="match status" value="1"/>
</dbReference>
<evidence type="ECO:0000256" key="3">
    <source>
        <dbReference type="ARBA" id="ARBA00023242"/>
    </source>
</evidence>
<evidence type="ECO:0000256" key="2">
    <source>
        <dbReference type="ARBA" id="ARBA00022884"/>
    </source>
</evidence>
<sequence length="321" mass="36232">MFPQKQQPSFKFVIRSKLPTEPSSSDNKEADKESTTVTPSSEPTIATTVPEDTERKRKRSDRESVPLASKKVHNQLQKWNKKKAELKEQAKEDQEEQDDEDDDDDISNDSTATHHQFADMNIMACLLCQRKFKTLQDLERHQELSELHKKNLADPVCVGKAQMKMRYVKNEAEQAQEQMAQQNYRNRAAERRQAYGQPERPPLPLSTSPPPREPKRQPLSLTQLRAKKQQMAKETSSGTSLDKPLNDDNVGARMLQQMGWKRGEGLGKDASGIVDPIAAEQYAQGVGLGAAHAKRSASPAMGDTYKERVRETVSKKKGYMA</sequence>
<organism evidence="6">
    <name type="scientific">Lichtheimia ramosa</name>
    <dbReference type="NCBI Taxonomy" id="688394"/>
    <lineage>
        <taxon>Eukaryota</taxon>
        <taxon>Fungi</taxon>
        <taxon>Fungi incertae sedis</taxon>
        <taxon>Mucoromycota</taxon>
        <taxon>Mucoromycotina</taxon>
        <taxon>Mucoromycetes</taxon>
        <taxon>Mucorales</taxon>
        <taxon>Lichtheimiaceae</taxon>
        <taxon>Lichtheimia</taxon>
    </lineage>
</organism>
<dbReference type="InterPro" id="IPR000467">
    <property type="entry name" value="G_patch_dom"/>
</dbReference>
<dbReference type="EMBL" id="LK023323">
    <property type="protein sequence ID" value="CDS07132.1"/>
    <property type="molecule type" value="Genomic_DNA"/>
</dbReference>
<proteinExistence type="predicted"/>
<feature type="compositionally biased region" description="Low complexity" evidence="4">
    <location>
        <begin position="35"/>
        <end position="44"/>
    </location>
</feature>
<comment type="subcellular location">
    <subcellularLocation>
        <location evidence="1">Nucleus</location>
    </subcellularLocation>
</comment>
<evidence type="ECO:0000256" key="1">
    <source>
        <dbReference type="ARBA" id="ARBA00004123"/>
    </source>
</evidence>
<dbReference type="SMART" id="SM00443">
    <property type="entry name" value="G_patch"/>
    <property type="match status" value="1"/>
</dbReference>
<dbReference type="GO" id="GO:0003723">
    <property type="term" value="F:RNA binding"/>
    <property type="evidence" value="ECO:0007669"/>
    <property type="project" value="UniProtKB-KW"/>
</dbReference>
<dbReference type="AlphaFoldDB" id="A0A077WKT3"/>
<gene>
    <name evidence="6" type="ORF">LRAMOSA09655</name>
</gene>
<keyword evidence="3" id="KW-0539">Nucleus</keyword>
<accession>A0A077WKT3</accession>
<evidence type="ECO:0000313" key="6">
    <source>
        <dbReference type="EMBL" id="CDS07132.1"/>
    </source>
</evidence>
<dbReference type="PANTHER" id="PTHR13948:SF3">
    <property type="entry name" value="FI21118P1"/>
    <property type="match status" value="1"/>
</dbReference>
<feature type="compositionally biased region" description="Basic and acidic residues" evidence="4">
    <location>
        <begin position="82"/>
        <end position="92"/>
    </location>
</feature>
<name>A0A077WKT3_9FUNG</name>
<protein>
    <recommendedName>
        <fullName evidence="5">G-patch domain-containing protein</fullName>
    </recommendedName>
</protein>
<dbReference type="GO" id="GO:0000398">
    <property type="term" value="P:mRNA splicing, via spliceosome"/>
    <property type="evidence" value="ECO:0007669"/>
    <property type="project" value="TreeGrafter"/>
</dbReference>
<dbReference type="Gene3D" id="3.30.160.60">
    <property type="entry name" value="Classic Zinc Finger"/>
    <property type="match status" value="1"/>
</dbReference>
<feature type="region of interest" description="Disordered" evidence="4">
    <location>
        <begin position="295"/>
        <end position="321"/>
    </location>
</feature>
<dbReference type="OrthoDB" id="4822at2759"/>